<proteinExistence type="predicted"/>
<dbReference type="OrthoDB" id="5614897at2"/>
<dbReference type="AlphaFoldDB" id="D6YTS8"/>
<dbReference type="eggNOG" id="COG0500">
    <property type="taxonomic scope" value="Bacteria"/>
</dbReference>
<sequence>MPYSRESPSPEYLRLIKEYRSLHLKGSETPPIPKKSIFAGMSTFKAAEKIRRCLIETPCLTLLNYGCGKGQQYQKIFRSSEKPDELSTLKDYWRLKSIACYDPAYPPFEKMPKGTFDAVICIDVLEHVPREDLEWILQEIFSKANRLVYLAISCFPARKTLQSGENAHCIIEPPKWWHEEVEKTAAAFPKIKRYIVCESS</sequence>
<accession>D6YTS8</accession>
<dbReference type="Gene3D" id="3.40.50.150">
    <property type="entry name" value="Vaccinia Virus protein VP39"/>
    <property type="match status" value="1"/>
</dbReference>
<dbReference type="SUPFAM" id="SSF53335">
    <property type="entry name" value="S-adenosyl-L-methionine-dependent methyltransferases"/>
    <property type="match status" value="2"/>
</dbReference>
<dbReference type="Proteomes" id="UP000001505">
    <property type="component" value="Chromosome"/>
</dbReference>
<gene>
    <name evidence="1" type="ordered locus">wcw_0164</name>
</gene>
<reference evidence="1 2" key="1">
    <citation type="journal article" date="2010" name="PLoS ONE">
        <title>The Waddlia genome: a window into chlamydial biology.</title>
        <authorList>
            <person name="Bertelli C."/>
            <person name="Collyn F."/>
            <person name="Croxatto A."/>
            <person name="Ruckert C."/>
            <person name="Polkinghorne A."/>
            <person name="Kebbi-Beghdadi C."/>
            <person name="Goesmann A."/>
            <person name="Vaughan L."/>
            <person name="Greub G."/>
        </authorList>
    </citation>
    <scope>NUCLEOTIDE SEQUENCE [LARGE SCALE GENOMIC DNA]</scope>
    <source>
        <strain evidence="2">ATCC VR-1470 / WSU 86-1044</strain>
    </source>
</reference>
<protein>
    <recommendedName>
        <fullName evidence="3">Class I SAM-dependent methyltransferase</fullName>
    </recommendedName>
</protein>
<dbReference type="EMBL" id="CP001928">
    <property type="protein sequence ID" value="ADI37539.1"/>
    <property type="molecule type" value="Genomic_DNA"/>
</dbReference>
<dbReference type="RefSeq" id="WP_013181267.1">
    <property type="nucleotide sequence ID" value="NC_014225.1"/>
</dbReference>
<keyword evidence="2" id="KW-1185">Reference proteome</keyword>
<dbReference type="HOGENOM" id="CLU_1238784_0_0_0"/>
<dbReference type="STRING" id="716544.wcw_0164"/>
<evidence type="ECO:0000313" key="2">
    <source>
        <dbReference type="Proteomes" id="UP000001505"/>
    </source>
</evidence>
<dbReference type="InterPro" id="IPR029063">
    <property type="entry name" value="SAM-dependent_MTases_sf"/>
</dbReference>
<name>D6YTS8_WADCW</name>
<dbReference type="KEGG" id="wch:wcw_0164"/>
<organism evidence="1 2">
    <name type="scientific">Waddlia chondrophila (strain ATCC VR-1470 / WSU 86-1044)</name>
    <dbReference type="NCBI Taxonomy" id="716544"/>
    <lineage>
        <taxon>Bacteria</taxon>
        <taxon>Pseudomonadati</taxon>
        <taxon>Chlamydiota</taxon>
        <taxon>Chlamydiia</taxon>
        <taxon>Parachlamydiales</taxon>
        <taxon>Waddliaceae</taxon>
        <taxon>Waddlia</taxon>
    </lineage>
</organism>
<evidence type="ECO:0000313" key="1">
    <source>
        <dbReference type="EMBL" id="ADI37539.1"/>
    </source>
</evidence>
<evidence type="ECO:0008006" key="3">
    <source>
        <dbReference type="Google" id="ProtNLM"/>
    </source>
</evidence>